<dbReference type="GO" id="GO:0016887">
    <property type="term" value="F:ATP hydrolysis activity"/>
    <property type="evidence" value="ECO:0007669"/>
    <property type="project" value="TreeGrafter"/>
</dbReference>
<feature type="domain" description="G" evidence="1">
    <location>
        <begin position="2"/>
        <end position="107"/>
    </location>
</feature>
<accession>A0A382LAZ5</accession>
<evidence type="ECO:0000259" key="1">
    <source>
        <dbReference type="Pfam" id="PF01926"/>
    </source>
</evidence>
<gene>
    <name evidence="2" type="ORF">METZ01_LOCUS286852</name>
</gene>
<sequence length="240" mass="26559">MQIALIGLPNSGKTTIFNALTRGTADVASYGGSYSKPNIGIAKVRDPRLTKLADIYIPERVVQAEVAYIDFPAQADNKGDSNNISGEYLNHLQGADILTIVSRTFEDPAVPHINETVDVVRDIVTMSDELLLVDLQILERRLEKLVEGHKGAKIDERDKLDRETSLLTRLKADLESSIPIREQAISQEEFKLIQGYKLLSAKPLVVVPNIGEDHLADLDKLETNLTNAMRNKSINLAMLC</sequence>
<dbReference type="Pfam" id="PF01926">
    <property type="entry name" value="MMR_HSR1"/>
    <property type="match status" value="1"/>
</dbReference>
<dbReference type="EMBL" id="UINC01085971">
    <property type="protein sequence ID" value="SVC33998.1"/>
    <property type="molecule type" value="Genomic_DNA"/>
</dbReference>
<dbReference type="AlphaFoldDB" id="A0A382LAZ5"/>
<dbReference type="PRINTS" id="PR00326">
    <property type="entry name" value="GTP1OBG"/>
</dbReference>
<dbReference type="SUPFAM" id="SSF52540">
    <property type="entry name" value="P-loop containing nucleoside triphosphate hydrolases"/>
    <property type="match status" value="1"/>
</dbReference>
<protein>
    <recommendedName>
        <fullName evidence="1">G domain-containing protein</fullName>
    </recommendedName>
</protein>
<dbReference type="Gene3D" id="3.40.50.300">
    <property type="entry name" value="P-loop containing nucleotide triphosphate hydrolases"/>
    <property type="match status" value="1"/>
</dbReference>
<dbReference type="GO" id="GO:0005737">
    <property type="term" value="C:cytoplasm"/>
    <property type="evidence" value="ECO:0007669"/>
    <property type="project" value="TreeGrafter"/>
</dbReference>
<dbReference type="GO" id="GO:0005525">
    <property type="term" value="F:GTP binding"/>
    <property type="evidence" value="ECO:0007669"/>
    <property type="project" value="InterPro"/>
</dbReference>
<evidence type="ECO:0000313" key="2">
    <source>
        <dbReference type="EMBL" id="SVC33998.1"/>
    </source>
</evidence>
<dbReference type="Gene3D" id="1.10.150.300">
    <property type="entry name" value="TGS-like domain"/>
    <property type="match status" value="1"/>
</dbReference>
<organism evidence="2">
    <name type="scientific">marine metagenome</name>
    <dbReference type="NCBI Taxonomy" id="408172"/>
    <lineage>
        <taxon>unclassified sequences</taxon>
        <taxon>metagenomes</taxon>
        <taxon>ecological metagenomes</taxon>
    </lineage>
</organism>
<dbReference type="InterPro" id="IPR027417">
    <property type="entry name" value="P-loop_NTPase"/>
</dbReference>
<proteinExistence type="predicted"/>
<dbReference type="InterPro" id="IPR012675">
    <property type="entry name" value="Beta-grasp_dom_sf"/>
</dbReference>
<dbReference type="PANTHER" id="PTHR23305:SF18">
    <property type="entry name" value="OBG-TYPE G DOMAIN-CONTAINING PROTEIN"/>
    <property type="match status" value="1"/>
</dbReference>
<dbReference type="PANTHER" id="PTHR23305">
    <property type="entry name" value="OBG GTPASE FAMILY"/>
    <property type="match status" value="1"/>
</dbReference>
<dbReference type="Gene3D" id="3.10.20.30">
    <property type="match status" value="1"/>
</dbReference>
<feature type="non-terminal residue" evidence="2">
    <location>
        <position position="240"/>
    </location>
</feature>
<dbReference type="InterPro" id="IPR023192">
    <property type="entry name" value="TGS-like_dom_sf"/>
</dbReference>
<name>A0A382LAZ5_9ZZZZ</name>
<dbReference type="InterPro" id="IPR006073">
    <property type="entry name" value="GTP-bd"/>
</dbReference>
<reference evidence="2" key="1">
    <citation type="submission" date="2018-05" db="EMBL/GenBank/DDBJ databases">
        <authorList>
            <person name="Lanie J.A."/>
            <person name="Ng W.-L."/>
            <person name="Kazmierczak K.M."/>
            <person name="Andrzejewski T.M."/>
            <person name="Davidsen T.M."/>
            <person name="Wayne K.J."/>
            <person name="Tettelin H."/>
            <person name="Glass J.I."/>
            <person name="Rusch D."/>
            <person name="Podicherti R."/>
            <person name="Tsui H.-C.T."/>
            <person name="Winkler M.E."/>
        </authorList>
    </citation>
    <scope>NUCLEOTIDE SEQUENCE</scope>
</reference>